<organism evidence="2 3">
    <name type="scientific">Nocardia cerradoensis</name>
    <dbReference type="NCBI Taxonomy" id="85688"/>
    <lineage>
        <taxon>Bacteria</taxon>
        <taxon>Bacillati</taxon>
        <taxon>Actinomycetota</taxon>
        <taxon>Actinomycetes</taxon>
        <taxon>Mycobacteriales</taxon>
        <taxon>Nocardiaceae</taxon>
        <taxon>Nocardia</taxon>
    </lineage>
</organism>
<dbReference type="InterPro" id="IPR013108">
    <property type="entry name" value="Amidohydro_3"/>
</dbReference>
<dbReference type="Gene3D" id="2.30.40.10">
    <property type="entry name" value="Urease, subunit C, domain 1"/>
    <property type="match status" value="1"/>
</dbReference>
<feature type="domain" description="Amidohydrolase 3" evidence="1">
    <location>
        <begin position="42"/>
        <end position="467"/>
    </location>
</feature>
<dbReference type="EMBL" id="NGAF01000010">
    <property type="protein sequence ID" value="OXR43345.1"/>
    <property type="molecule type" value="Genomic_DNA"/>
</dbReference>
<evidence type="ECO:0000313" key="2">
    <source>
        <dbReference type="EMBL" id="OXR43345.1"/>
    </source>
</evidence>
<dbReference type="GO" id="GO:0016810">
    <property type="term" value="F:hydrolase activity, acting on carbon-nitrogen (but not peptide) bonds"/>
    <property type="evidence" value="ECO:0007669"/>
    <property type="project" value="InterPro"/>
</dbReference>
<dbReference type="AlphaFoldDB" id="A0A231H3A5"/>
<dbReference type="PANTHER" id="PTHR22642">
    <property type="entry name" value="IMIDAZOLONEPROPIONASE"/>
    <property type="match status" value="1"/>
</dbReference>
<keyword evidence="2" id="KW-0378">Hydrolase</keyword>
<dbReference type="SUPFAM" id="SSF51556">
    <property type="entry name" value="Metallo-dependent hydrolases"/>
    <property type="match status" value="1"/>
</dbReference>
<dbReference type="Pfam" id="PF07969">
    <property type="entry name" value="Amidohydro_3"/>
    <property type="match status" value="1"/>
</dbReference>
<dbReference type="Proteomes" id="UP000215506">
    <property type="component" value="Unassembled WGS sequence"/>
</dbReference>
<dbReference type="InterPro" id="IPR011059">
    <property type="entry name" value="Metal-dep_hydrolase_composite"/>
</dbReference>
<evidence type="ECO:0000313" key="3">
    <source>
        <dbReference type="Proteomes" id="UP000215506"/>
    </source>
</evidence>
<keyword evidence="3" id="KW-1185">Reference proteome</keyword>
<proteinExistence type="predicted"/>
<reference evidence="2 3" key="1">
    <citation type="submission" date="2017-07" db="EMBL/GenBank/DDBJ databases">
        <title>First draft Genome Sequence of Nocardia cerradoensis isolated from human infection.</title>
        <authorList>
            <person name="Carrasco G."/>
        </authorList>
    </citation>
    <scope>NUCLEOTIDE SEQUENCE [LARGE SCALE GENOMIC DNA]</scope>
    <source>
        <strain evidence="2 3">CNM20130759</strain>
    </source>
</reference>
<dbReference type="Gene3D" id="3.20.20.140">
    <property type="entry name" value="Metal-dependent hydrolases"/>
    <property type="match status" value="2"/>
</dbReference>
<comment type="caution">
    <text evidence="2">The sequence shown here is derived from an EMBL/GenBank/DDBJ whole genome shotgun (WGS) entry which is preliminary data.</text>
</comment>
<dbReference type="PANTHER" id="PTHR22642:SF2">
    <property type="entry name" value="PROTEIN LONG AFTER FAR-RED 3"/>
    <property type="match status" value="1"/>
</dbReference>
<dbReference type="Gene3D" id="3.10.310.70">
    <property type="match status" value="1"/>
</dbReference>
<name>A0A231H3A5_9NOCA</name>
<gene>
    <name evidence="2" type="primary">nfdA_1</name>
    <name evidence="2" type="ORF">B7C42_04768</name>
</gene>
<evidence type="ECO:0000259" key="1">
    <source>
        <dbReference type="Pfam" id="PF07969"/>
    </source>
</evidence>
<sequence length="470" mass="49538">MVERMSVLIQGADVAGRLLDARIADGVVRELAPGLVPRADEDVIAAHGGALIPGLHDHHIHLLAAAAAADSLDCGPPQVRSAEQLRHALREVSDRLPAGHWIRGVNYHESVAGILDRAILDRMIADRPVRIQHRGGALWTLNSAGIAALGSTVDTSPDVERDAEGVATGRLWRFDAQLREALGTSEPDLAALGTRLASYGITGVTDATPDEDGTGQLTLGAAVRDGRLRLRVHVLGAAAITHPVSGLTAGPRKFLLHDHDLPTLPELIAAIGSAREQGRAVAVHCVTRESLLLTLAALQSTGTMPGDRIEHAAIVPPETRRDLARMDLAVVTQPCFIADRGDEYLATVDERDHHLLYPYASLVAAGVRVAPSSDAPFGAADPWHTIRAAVRRTTGSGARVAAAERVSARVALDGFLSAPDNPGGPPRRLHTGCPADLCLLSEPLGVALTHPASSAVRVVVQAGEIVFRRG</sequence>
<dbReference type="InterPro" id="IPR032466">
    <property type="entry name" value="Metal_Hydrolase"/>
</dbReference>
<dbReference type="EC" id="3.5.1.91" evidence="2"/>
<accession>A0A231H3A5</accession>
<dbReference type="SUPFAM" id="SSF51338">
    <property type="entry name" value="Composite domain of metallo-dependent hydrolases"/>
    <property type="match status" value="1"/>
</dbReference>
<protein>
    <submittedName>
        <fullName evidence="2">N-substituted formamide deformylase</fullName>
        <ecNumber evidence="2">3.5.1.91</ecNumber>
    </submittedName>
</protein>